<organism evidence="1 2">
    <name type="scientific">Mucor saturninus</name>
    <dbReference type="NCBI Taxonomy" id="64648"/>
    <lineage>
        <taxon>Eukaryota</taxon>
        <taxon>Fungi</taxon>
        <taxon>Fungi incertae sedis</taxon>
        <taxon>Mucoromycota</taxon>
        <taxon>Mucoromycotina</taxon>
        <taxon>Mucoromycetes</taxon>
        <taxon>Mucorales</taxon>
        <taxon>Mucorineae</taxon>
        <taxon>Mucoraceae</taxon>
        <taxon>Mucor</taxon>
    </lineage>
</organism>
<evidence type="ECO:0000313" key="2">
    <source>
        <dbReference type="Proteomes" id="UP000603453"/>
    </source>
</evidence>
<dbReference type="OrthoDB" id="2414723at2759"/>
<comment type="caution">
    <text evidence="1">The sequence shown here is derived from an EMBL/GenBank/DDBJ whole genome shotgun (WGS) entry which is preliminary data.</text>
</comment>
<name>A0A8H7V5F2_9FUNG</name>
<proteinExistence type="predicted"/>
<dbReference type="AlphaFoldDB" id="A0A8H7V5F2"/>
<dbReference type="EMBL" id="JAEPRD010000065">
    <property type="protein sequence ID" value="KAG2202029.1"/>
    <property type="molecule type" value="Genomic_DNA"/>
</dbReference>
<gene>
    <name evidence="1" type="ORF">INT47_006221</name>
</gene>
<evidence type="ECO:0000313" key="1">
    <source>
        <dbReference type="EMBL" id="KAG2202029.1"/>
    </source>
</evidence>
<keyword evidence="2" id="KW-1185">Reference proteome</keyword>
<protein>
    <submittedName>
        <fullName evidence="1">Uncharacterized protein</fullName>
    </submittedName>
</protein>
<reference evidence="1" key="1">
    <citation type="submission" date="2020-12" db="EMBL/GenBank/DDBJ databases">
        <title>Metabolic potential, ecology and presence of endohyphal bacteria is reflected in genomic diversity of Mucoromycotina.</title>
        <authorList>
            <person name="Muszewska A."/>
            <person name="Okrasinska A."/>
            <person name="Steczkiewicz K."/>
            <person name="Drgas O."/>
            <person name="Orlowska M."/>
            <person name="Perlinska-Lenart U."/>
            <person name="Aleksandrzak-Piekarczyk T."/>
            <person name="Szatraj K."/>
            <person name="Zielenkiewicz U."/>
            <person name="Pilsyk S."/>
            <person name="Malc E."/>
            <person name="Mieczkowski P."/>
            <person name="Kruszewska J.S."/>
            <person name="Biernat P."/>
            <person name="Pawlowska J."/>
        </authorList>
    </citation>
    <scope>NUCLEOTIDE SEQUENCE</scope>
    <source>
        <strain evidence="1">WA0000017839</strain>
    </source>
</reference>
<accession>A0A8H7V5F2</accession>
<sequence>MSSYVSSLLSKSVNTMVGPDEMTFGMPHGVNYTTTAKVDRKGLSAGIQLVGLAVEEFEIGNDAVGLDIYLSGLDKIIMSLPNLRDLKTKQILQEKFLSIQERLGITQYTGFTKLKSKEDRFSPTTSLFSSLTNTDTSSPDSTTASTGDSFVKFQQLGSTLTDVIVHCVVLFKQSPLPGLLYFLLSYFVNLVFWIDQQFHVVDKVQLCSIGCIKLLLAVDERYHLHEYASETVCTLIRLYLKAVVAYKETPSSNHTSSI</sequence>
<dbReference type="Proteomes" id="UP000603453">
    <property type="component" value="Unassembled WGS sequence"/>
</dbReference>